<protein>
    <submittedName>
        <fullName evidence="2">Uncharacterized protein</fullName>
    </submittedName>
</protein>
<feature type="region of interest" description="Disordered" evidence="1">
    <location>
        <begin position="340"/>
        <end position="371"/>
    </location>
</feature>
<sequence>MATSPMSIGSVTLPATPPVISSPDSTALTAVIPATQPALPPTASSGPAAAPALPSGPAAADSPAALLPGTLPGNFDLAAIYTDVARVAASLGHGAGMGFSPMAGYPGFYPGYPGYPMMGLVPPPMAQHSTAPLLRLPAPPAAPPASPYGSTSTSPYDPAPTPMPAHAFPHGLPPVVTIAPSITIKLTSENYLFWRAQVGVLGMIMFSGTSREAWETLGGAFASTSIARSSVIREEMAELKKGTKTINAYFHQMKALSDSLTSIGEPLRDVEFVSYILAGLDEDYDALYEVVTNRTTPIPIRDLFSQLQSTEHRKLAQHRSGSSSHYPAAHVVAPPVPVAAYGASRGGPRPPAPSFSSGKSPEPSTTPKSTGGHAPIVCQLCGVPRHTASRCYKRFNRDFLGIGNDGSNTKKQLAMAMSASHGSQGASQSVDPVWCRTWTSLGGVNSAICVAILTILRRSWAEVAWLRSGLRAAMQQLCSGLRASSRAN</sequence>
<accession>A0AAD8W8E6</accession>
<feature type="compositionally biased region" description="Low complexity" evidence="1">
    <location>
        <begin position="41"/>
        <end position="60"/>
    </location>
</feature>
<comment type="caution">
    <text evidence="2">The sequence shown here is derived from an EMBL/GenBank/DDBJ whole genome shotgun (WGS) entry which is preliminary data.</text>
</comment>
<evidence type="ECO:0000313" key="2">
    <source>
        <dbReference type="EMBL" id="KAK1645860.1"/>
    </source>
</evidence>
<proteinExistence type="predicted"/>
<feature type="region of interest" description="Disordered" evidence="1">
    <location>
        <begin position="38"/>
        <end position="60"/>
    </location>
</feature>
<keyword evidence="3" id="KW-1185">Reference proteome</keyword>
<dbReference type="PANTHER" id="PTHR47481:SF31">
    <property type="entry name" value="OS01G0873500 PROTEIN"/>
    <property type="match status" value="1"/>
</dbReference>
<name>A0AAD8W8E6_LOLMU</name>
<evidence type="ECO:0000256" key="1">
    <source>
        <dbReference type="SAM" id="MobiDB-lite"/>
    </source>
</evidence>
<gene>
    <name evidence="2" type="ORF">QYE76_063665</name>
</gene>
<dbReference type="Proteomes" id="UP001231189">
    <property type="component" value="Unassembled WGS sequence"/>
</dbReference>
<dbReference type="PANTHER" id="PTHR47481">
    <property type="match status" value="1"/>
</dbReference>
<reference evidence="2" key="1">
    <citation type="submission" date="2023-07" db="EMBL/GenBank/DDBJ databases">
        <title>A chromosome-level genome assembly of Lolium multiflorum.</title>
        <authorList>
            <person name="Chen Y."/>
            <person name="Copetti D."/>
            <person name="Kolliker R."/>
            <person name="Studer B."/>
        </authorList>
    </citation>
    <scope>NUCLEOTIDE SEQUENCE</scope>
    <source>
        <strain evidence="2">02402/16</strain>
        <tissue evidence="2">Leaf</tissue>
    </source>
</reference>
<feature type="region of interest" description="Disordered" evidence="1">
    <location>
        <begin position="136"/>
        <end position="161"/>
    </location>
</feature>
<dbReference type="AlphaFoldDB" id="A0AAD8W8E6"/>
<feature type="compositionally biased region" description="Pro residues" evidence="1">
    <location>
        <begin position="137"/>
        <end position="146"/>
    </location>
</feature>
<evidence type="ECO:0000313" key="3">
    <source>
        <dbReference type="Proteomes" id="UP001231189"/>
    </source>
</evidence>
<dbReference type="EMBL" id="JAUUTY010000004">
    <property type="protein sequence ID" value="KAK1645860.1"/>
    <property type="molecule type" value="Genomic_DNA"/>
</dbReference>
<dbReference type="Pfam" id="PF14223">
    <property type="entry name" value="Retrotran_gag_2"/>
    <property type="match status" value="1"/>
</dbReference>
<organism evidence="2 3">
    <name type="scientific">Lolium multiflorum</name>
    <name type="common">Italian ryegrass</name>
    <name type="synonym">Lolium perenne subsp. multiflorum</name>
    <dbReference type="NCBI Taxonomy" id="4521"/>
    <lineage>
        <taxon>Eukaryota</taxon>
        <taxon>Viridiplantae</taxon>
        <taxon>Streptophyta</taxon>
        <taxon>Embryophyta</taxon>
        <taxon>Tracheophyta</taxon>
        <taxon>Spermatophyta</taxon>
        <taxon>Magnoliopsida</taxon>
        <taxon>Liliopsida</taxon>
        <taxon>Poales</taxon>
        <taxon>Poaceae</taxon>
        <taxon>BOP clade</taxon>
        <taxon>Pooideae</taxon>
        <taxon>Poodae</taxon>
        <taxon>Poeae</taxon>
        <taxon>Poeae Chloroplast Group 2 (Poeae type)</taxon>
        <taxon>Loliodinae</taxon>
        <taxon>Loliinae</taxon>
        <taxon>Lolium</taxon>
    </lineage>
</organism>